<dbReference type="PANTHER" id="PTHR46162:SF40">
    <property type="entry name" value="TRAF-LIKE FAMILY PROTEIN"/>
    <property type="match status" value="1"/>
</dbReference>
<dbReference type="Gene3D" id="2.60.210.10">
    <property type="entry name" value="Apoptosis, Tumor Necrosis Factor Receptor Associated Protein 2, Chain A"/>
    <property type="match status" value="2"/>
</dbReference>
<protein>
    <submittedName>
        <fullName evidence="2">MATH domain and coiled-coil domain-containing protein</fullName>
    </submittedName>
</protein>
<dbReference type="EMBL" id="QGNW01001761">
    <property type="protein sequence ID" value="RVW31315.1"/>
    <property type="molecule type" value="Genomic_DNA"/>
</dbReference>
<dbReference type="SUPFAM" id="SSF49599">
    <property type="entry name" value="TRAF domain-like"/>
    <property type="match status" value="2"/>
</dbReference>
<dbReference type="CDD" id="cd00121">
    <property type="entry name" value="MATH"/>
    <property type="match status" value="1"/>
</dbReference>
<gene>
    <name evidence="2" type="primary">VvCHDh000896</name>
    <name evidence="2" type="ORF">CK203_103448</name>
</gene>
<feature type="domain" description="MATH" evidence="1">
    <location>
        <begin position="75"/>
        <end position="203"/>
    </location>
</feature>
<reference evidence="2 3" key="1">
    <citation type="journal article" date="2018" name="PLoS Genet.">
        <title>Population sequencing reveals clonal diversity and ancestral inbreeding in the grapevine cultivar Chardonnay.</title>
        <authorList>
            <person name="Roach M.J."/>
            <person name="Johnson D.L."/>
            <person name="Bohlmann J."/>
            <person name="van Vuuren H.J."/>
            <person name="Jones S.J."/>
            <person name="Pretorius I.S."/>
            <person name="Schmidt S.A."/>
            <person name="Borneman A.R."/>
        </authorList>
    </citation>
    <scope>NUCLEOTIDE SEQUENCE [LARGE SCALE GENOMIC DNA]</scope>
    <source>
        <strain evidence="3">cv. Chardonnay</strain>
        <tissue evidence="2">Leaf</tissue>
    </source>
</reference>
<evidence type="ECO:0000313" key="2">
    <source>
        <dbReference type="EMBL" id="RVW31315.1"/>
    </source>
</evidence>
<name>A0A438D782_VITVI</name>
<dbReference type="InterPro" id="IPR008974">
    <property type="entry name" value="TRAF-like"/>
</dbReference>
<accession>A0A438D782</accession>
<organism evidence="2 3">
    <name type="scientific">Vitis vinifera</name>
    <name type="common">Grape</name>
    <dbReference type="NCBI Taxonomy" id="29760"/>
    <lineage>
        <taxon>Eukaryota</taxon>
        <taxon>Viridiplantae</taxon>
        <taxon>Streptophyta</taxon>
        <taxon>Embryophyta</taxon>
        <taxon>Tracheophyta</taxon>
        <taxon>Spermatophyta</taxon>
        <taxon>Magnoliopsida</taxon>
        <taxon>eudicotyledons</taxon>
        <taxon>Gunneridae</taxon>
        <taxon>Pentapetalae</taxon>
        <taxon>rosids</taxon>
        <taxon>Vitales</taxon>
        <taxon>Vitaceae</taxon>
        <taxon>Viteae</taxon>
        <taxon>Vitis</taxon>
    </lineage>
</organism>
<dbReference type="PANTHER" id="PTHR46162">
    <property type="entry name" value="TRAF-LIKE FAMILY PROTEIN"/>
    <property type="match status" value="1"/>
</dbReference>
<dbReference type="SMART" id="SM00061">
    <property type="entry name" value="MATH"/>
    <property type="match status" value="1"/>
</dbReference>
<evidence type="ECO:0000313" key="3">
    <source>
        <dbReference type="Proteomes" id="UP000288805"/>
    </source>
</evidence>
<dbReference type="PROSITE" id="PS50144">
    <property type="entry name" value="MATH"/>
    <property type="match status" value="2"/>
</dbReference>
<evidence type="ECO:0000259" key="1">
    <source>
        <dbReference type="PROSITE" id="PS50144"/>
    </source>
</evidence>
<feature type="domain" description="MATH" evidence="1">
    <location>
        <begin position="1"/>
        <end position="55"/>
    </location>
</feature>
<comment type="caution">
    <text evidence="2">The sequence shown here is derived from an EMBL/GenBank/DDBJ whole genome shotgun (WGS) entry which is preliminary data.</text>
</comment>
<dbReference type="InterPro" id="IPR002083">
    <property type="entry name" value="MATH/TRAF_dom"/>
</dbReference>
<dbReference type="AlphaFoldDB" id="A0A438D782"/>
<dbReference type="Proteomes" id="UP000288805">
    <property type="component" value="Unassembled WGS sequence"/>
</dbReference>
<proteinExistence type="predicted"/>
<dbReference type="Pfam" id="PF22486">
    <property type="entry name" value="MATH_2"/>
    <property type="match status" value="2"/>
</dbReference>
<sequence>MDEKYLTVQDADGKVRHFNVMKTPCGFARFLSLDVLKDPRNGYLMDDSCIFGAEVFVIKYSGKGECPSMLKDPVGGTFTWVIKNFSTLNEEVLHSEIFNVKEYKGHVKLSLYPEGNGKAKNKSLSLFLGLAETLHHPTKFYAEFELLTKNQCRGRHAKSNAEIWFCDSIKIWVFPDMVSLSDLNHDKLNGYILKDTLMVEVQITLMKHLKNI</sequence>